<gene>
    <name evidence="5" type="ORF">DL546_004533</name>
</gene>
<evidence type="ECO:0000256" key="2">
    <source>
        <dbReference type="SAM" id="Coils"/>
    </source>
</evidence>
<dbReference type="AlphaFoldDB" id="A0A420Y081"/>
<keyword evidence="6" id="KW-1185">Reference proteome</keyword>
<accession>A0A420Y081</accession>
<feature type="coiled-coil region" evidence="2">
    <location>
        <begin position="48"/>
        <end position="75"/>
    </location>
</feature>
<dbReference type="Pfam" id="PF10257">
    <property type="entry name" value="RAI16-like"/>
    <property type="match status" value="1"/>
</dbReference>
<organism evidence="5 6">
    <name type="scientific">Coniochaeta pulveracea</name>
    <dbReference type="NCBI Taxonomy" id="177199"/>
    <lineage>
        <taxon>Eukaryota</taxon>
        <taxon>Fungi</taxon>
        <taxon>Dikarya</taxon>
        <taxon>Ascomycota</taxon>
        <taxon>Pezizomycotina</taxon>
        <taxon>Sordariomycetes</taxon>
        <taxon>Sordariomycetidae</taxon>
        <taxon>Coniochaetales</taxon>
        <taxon>Coniochaetaceae</taxon>
        <taxon>Coniochaeta</taxon>
    </lineage>
</organism>
<evidence type="ECO:0000256" key="3">
    <source>
        <dbReference type="SAM" id="MobiDB-lite"/>
    </source>
</evidence>
<dbReference type="EMBL" id="QVQW01000077">
    <property type="protein sequence ID" value="RKU41342.1"/>
    <property type="molecule type" value="Genomic_DNA"/>
</dbReference>
<dbReference type="STRING" id="177199.A0A420Y081"/>
<evidence type="ECO:0000256" key="1">
    <source>
        <dbReference type="ARBA" id="ARBA00024336"/>
    </source>
</evidence>
<feature type="compositionally biased region" description="Low complexity" evidence="3">
    <location>
        <begin position="790"/>
        <end position="800"/>
    </location>
</feature>
<dbReference type="InterPro" id="IPR019384">
    <property type="entry name" value="FHIP"/>
</dbReference>
<comment type="caution">
    <text evidence="5">The sequence shown here is derived from an EMBL/GenBank/DDBJ whole genome shotgun (WGS) entry which is preliminary data.</text>
</comment>
<feature type="compositionally biased region" description="Polar residues" evidence="3">
    <location>
        <begin position="743"/>
        <end position="756"/>
    </location>
</feature>
<dbReference type="OrthoDB" id="5350595at2759"/>
<feature type="region of interest" description="Disordered" evidence="3">
    <location>
        <begin position="713"/>
        <end position="760"/>
    </location>
</feature>
<feature type="region of interest" description="Disordered" evidence="3">
    <location>
        <begin position="772"/>
        <end position="835"/>
    </location>
</feature>
<comment type="similarity">
    <text evidence="1">Belongs to the FHIP family.</text>
</comment>
<evidence type="ECO:0000313" key="5">
    <source>
        <dbReference type="EMBL" id="RKU41342.1"/>
    </source>
</evidence>
<sequence length="947" mass="105378">MDFWSRLLTPLSSGGTRKDYAKDPIRRLHRFEREYSQLLQIWRNSSNLANDEEAAENIEIRLQELTNILGDESRRPLPHTCLAFAAKKQIYIPVAKVATSSYNEWIVKEAVLFFATLIESEEEAFVENDAFSASLTNLLVRITGANSIRLGADTEARVVELAFNITTKIRLEPDILPAWFKSQHKRPQPDETDEREKFAGRTQRQDFPLFYLLIDYIHHDGKVGDFARTGLLYIIEGASNSVDLEQWIVESDLSTLMATGLGALYSQLSRKLVIDHIPNDLPPILALSDFEHPKSDYDIIRSCSVEFQAHLDTFLSHLLFWQDVLNHCRSLEVKSTLLEHFQVIFLQQLLYPSLLESSDIDGGSSVAVLTYLRRILESLDHPDMINLILHYLLALPDAVPTSAANTRNSVSAARKRKSVDLATMMASQQTDLTATPLLFNLVDLILACLRSHSQQTIHVTLQLVSAVLKRHHRYAVITLLHTETVRSESAHRTIGAHDQELEFLMTLAGFVGGHDTFDDTYENILRDTTVRLENHPCSLKLVVPNTSASPHRQPAVPTNLPGAPRDVQSHTLRPDDPVLNIVLDRLETFYLNPVETNLALTEVIFDLATCGWMNLEGWFLRHPRDYVYDEAATGGSSTSPATPTDPTSPAYAEYQKIQRIERCRQRPRWSPSSLSRLFNILQELVDHVAAYRKAIPFFDDLLQQRREAFQMSDAEPALPPPPRSPPRNQAAGSGVATPVSKDPGNSGNPRSESPASRPSGLEGFAQRILSEFGTPTRSGSPRARAQRPNTTSATALSASAPPKEFPFDIDTPSRSGASARANSPLPGSGSEPDVSQVRGFEAVDQGILARRVGMPSVGDISTMKPIPLSYDKDDEAVIGIQPTSPVIPDEEEEEEATSRQETAAPPHAQTATVSHVLTNVIIMQNFILELASLVQVRGGLFDEVRFA</sequence>
<dbReference type="PANTHER" id="PTHR21705">
    <property type="entry name" value="RAI16 PROTEIN-RELATED"/>
    <property type="match status" value="1"/>
</dbReference>
<dbReference type="Pfam" id="PF19314">
    <property type="entry name" value="DUF5917"/>
    <property type="match status" value="1"/>
</dbReference>
<reference evidence="5 6" key="1">
    <citation type="submission" date="2018-08" db="EMBL/GenBank/DDBJ databases">
        <title>Draft genome of the lignicolous fungus Coniochaeta pulveracea.</title>
        <authorList>
            <person name="Borstlap C.J."/>
            <person name="De Witt R.N."/>
            <person name="Botha A."/>
            <person name="Volschenk H."/>
        </authorList>
    </citation>
    <scope>NUCLEOTIDE SEQUENCE [LARGE SCALE GENOMIC DNA]</scope>
    <source>
        <strain evidence="5 6">CAB683</strain>
    </source>
</reference>
<keyword evidence="2" id="KW-0175">Coiled coil</keyword>
<protein>
    <recommendedName>
        <fullName evidence="4">FHF complex subunit HOOK-interacting protein C-terminal domain-containing protein</fullName>
    </recommendedName>
</protein>
<dbReference type="InterPro" id="IPR045669">
    <property type="entry name" value="FHIP_C"/>
</dbReference>
<feature type="region of interest" description="Disordered" evidence="3">
    <location>
        <begin position="885"/>
        <end position="908"/>
    </location>
</feature>
<evidence type="ECO:0000259" key="4">
    <source>
        <dbReference type="Pfam" id="PF19314"/>
    </source>
</evidence>
<dbReference type="Proteomes" id="UP000275385">
    <property type="component" value="Unassembled WGS sequence"/>
</dbReference>
<proteinExistence type="inferred from homology"/>
<evidence type="ECO:0000313" key="6">
    <source>
        <dbReference type="Proteomes" id="UP000275385"/>
    </source>
</evidence>
<dbReference type="PANTHER" id="PTHR21705:SF11">
    <property type="entry name" value="FHIP FAMILY PROTEIN CG3558"/>
    <property type="match status" value="1"/>
</dbReference>
<feature type="domain" description="FHF complex subunit HOOK-interacting protein C-terminal" evidence="4">
    <location>
        <begin position="576"/>
        <end position="622"/>
    </location>
</feature>
<name>A0A420Y081_9PEZI</name>